<comment type="caution">
    <text evidence="1">The sequence shown here is derived from an EMBL/GenBank/DDBJ whole genome shotgun (WGS) entry which is preliminary data.</text>
</comment>
<gene>
    <name evidence="1" type="ORF">ACRB68_42050</name>
</gene>
<protein>
    <submittedName>
        <fullName evidence="1">Uncharacterized protein</fullName>
    </submittedName>
</protein>
<proteinExistence type="predicted"/>
<dbReference type="EMBL" id="WEGH01000002">
    <property type="protein sequence ID" value="MQY06124.1"/>
    <property type="molecule type" value="Genomic_DNA"/>
</dbReference>
<name>A0A7K0BZR2_9ACTN</name>
<reference evidence="1 2" key="1">
    <citation type="submission" date="2019-10" db="EMBL/GenBank/DDBJ databases">
        <title>Actinomadura rubteroloni sp. nov. and Actinomadura macrotermitis sp. nov., isolated from the gut of fungus growing-termite Macrotermes natalensis.</title>
        <authorList>
            <person name="Benndorf R."/>
            <person name="Martin K."/>
            <person name="Kuefner M."/>
            <person name="De Beer W."/>
            <person name="Kaster A.-K."/>
            <person name="Vollmers J."/>
            <person name="Poulsen M."/>
            <person name="Beemelmanns C."/>
        </authorList>
    </citation>
    <scope>NUCLEOTIDE SEQUENCE [LARGE SCALE GENOMIC DNA]</scope>
    <source>
        <strain evidence="1 2">RB68</strain>
    </source>
</reference>
<evidence type="ECO:0000313" key="2">
    <source>
        <dbReference type="Proteomes" id="UP000487268"/>
    </source>
</evidence>
<dbReference type="AlphaFoldDB" id="A0A7K0BZR2"/>
<sequence length="134" mass="14227">MTPHTGAELAELLRRPASGLLSTETVVDLLIGHEAWLAREDFVCRYVEVETDSFHAGGRLVAFVRWRVAAGAVKAGRLAYMGSEAAMLRIAAGIAAAITVDRREALGGLDASSLGLVLKALARDNGRSAEVVVR</sequence>
<evidence type="ECO:0000313" key="1">
    <source>
        <dbReference type="EMBL" id="MQY06124.1"/>
    </source>
</evidence>
<organism evidence="1 2">
    <name type="scientific">Actinomadura macrotermitis</name>
    <dbReference type="NCBI Taxonomy" id="2585200"/>
    <lineage>
        <taxon>Bacteria</taxon>
        <taxon>Bacillati</taxon>
        <taxon>Actinomycetota</taxon>
        <taxon>Actinomycetes</taxon>
        <taxon>Streptosporangiales</taxon>
        <taxon>Thermomonosporaceae</taxon>
        <taxon>Actinomadura</taxon>
    </lineage>
</organism>
<accession>A0A7K0BZR2</accession>
<dbReference type="Proteomes" id="UP000487268">
    <property type="component" value="Unassembled WGS sequence"/>
</dbReference>
<keyword evidence="2" id="KW-1185">Reference proteome</keyword>